<proteinExistence type="predicted"/>
<keyword evidence="1" id="KW-0479">Metal-binding</keyword>
<evidence type="ECO:0000259" key="3">
    <source>
        <dbReference type="PROSITE" id="PS50222"/>
    </source>
</evidence>
<dbReference type="SUPFAM" id="SSF47473">
    <property type="entry name" value="EF-hand"/>
    <property type="match status" value="1"/>
</dbReference>
<dbReference type="Gene3D" id="1.10.238.10">
    <property type="entry name" value="EF-hand"/>
    <property type="match status" value="1"/>
</dbReference>
<evidence type="ECO:0000256" key="2">
    <source>
        <dbReference type="ARBA" id="ARBA00022837"/>
    </source>
</evidence>
<dbReference type="PROSITE" id="PS00018">
    <property type="entry name" value="EF_HAND_1"/>
    <property type="match status" value="1"/>
</dbReference>
<dbReference type="EMBL" id="NBIV01000030">
    <property type="protein sequence ID" value="PXF47040.1"/>
    <property type="molecule type" value="Genomic_DNA"/>
</dbReference>
<dbReference type="Pfam" id="PF13499">
    <property type="entry name" value="EF-hand_7"/>
    <property type="match status" value="1"/>
</dbReference>
<dbReference type="FunFam" id="1.10.238.10:FF:000025">
    <property type="entry name" value="serine/threonine-protein phosphatase 2A regulatory subunit B'' subunit alpha"/>
    <property type="match status" value="1"/>
</dbReference>
<dbReference type="CDD" id="cd21504">
    <property type="entry name" value="PPP2R3A_B-like"/>
    <property type="match status" value="1"/>
</dbReference>
<accession>A0A2V3J0Y7</accession>
<dbReference type="InterPro" id="IPR011992">
    <property type="entry name" value="EF-hand-dom_pair"/>
</dbReference>
<dbReference type="InterPro" id="IPR002048">
    <property type="entry name" value="EF_hand_dom"/>
</dbReference>
<dbReference type="InterPro" id="IPR018247">
    <property type="entry name" value="EF_Hand_1_Ca_BS"/>
</dbReference>
<dbReference type="GO" id="GO:0019888">
    <property type="term" value="F:protein phosphatase regulator activity"/>
    <property type="evidence" value="ECO:0007669"/>
    <property type="project" value="TreeGrafter"/>
</dbReference>
<organism evidence="4 5">
    <name type="scientific">Gracilariopsis chorda</name>
    <dbReference type="NCBI Taxonomy" id="448386"/>
    <lineage>
        <taxon>Eukaryota</taxon>
        <taxon>Rhodophyta</taxon>
        <taxon>Florideophyceae</taxon>
        <taxon>Rhodymeniophycidae</taxon>
        <taxon>Gracilariales</taxon>
        <taxon>Gracilariaceae</taxon>
        <taxon>Gracilariopsis</taxon>
    </lineage>
</organism>
<dbReference type="Proteomes" id="UP000247409">
    <property type="component" value="Unassembled WGS sequence"/>
</dbReference>
<dbReference type="PROSITE" id="PS50222">
    <property type="entry name" value="EF_HAND_2"/>
    <property type="match status" value="1"/>
</dbReference>
<name>A0A2V3J0Y7_9FLOR</name>
<dbReference type="Gene3D" id="1.10.238.220">
    <property type="match status" value="1"/>
</dbReference>
<dbReference type="GO" id="GO:0000159">
    <property type="term" value="C:protein phosphatase type 2A complex"/>
    <property type="evidence" value="ECO:0007669"/>
    <property type="project" value="TreeGrafter"/>
</dbReference>
<reference evidence="4 5" key="1">
    <citation type="journal article" date="2018" name="Mol. Biol. Evol.">
        <title>Analysis of the draft genome of the red seaweed Gracilariopsis chorda provides insights into genome size evolution in Rhodophyta.</title>
        <authorList>
            <person name="Lee J."/>
            <person name="Yang E.C."/>
            <person name="Graf L."/>
            <person name="Yang J.H."/>
            <person name="Qiu H."/>
            <person name="Zel Zion U."/>
            <person name="Chan C.X."/>
            <person name="Stephens T.G."/>
            <person name="Weber A.P.M."/>
            <person name="Boo G.H."/>
            <person name="Boo S.M."/>
            <person name="Kim K.M."/>
            <person name="Shin Y."/>
            <person name="Jung M."/>
            <person name="Lee S.J."/>
            <person name="Yim H.S."/>
            <person name="Lee J.H."/>
            <person name="Bhattacharya D."/>
            <person name="Yoon H.S."/>
        </authorList>
    </citation>
    <scope>NUCLEOTIDE SEQUENCE [LARGE SCALE GENOMIC DNA]</scope>
    <source>
        <strain evidence="4 5">SKKU-2015</strain>
        <tissue evidence="4">Whole body</tissue>
    </source>
</reference>
<keyword evidence="5" id="KW-1185">Reference proteome</keyword>
<keyword evidence="2" id="KW-0106">Calcium</keyword>
<evidence type="ECO:0000256" key="1">
    <source>
        <dbReference type="ARBA" id="ARBA00022723"/>
    </source>
</evidence>
<evidence type="ECO:0000313" key="5">
    <source>
        <dbReference type="Proteomes" id="UP000247409"/>
    </source>
</evidence>
<feature type="domain" description="EF-hand" evidence="3">
    <location>
        <begin position="146"/>
        <end position="181"/>
    </location>
</feature>
<dbReference type="PANTHER" id="PTHR14095">
    <property type="entry name" value="PHOSPHATASE 2A REGULATORY SUBUNIT-RELATED"/>
    <property type="match status" value="1"/>
</dbReference>
<gene>
    <name evidence="4" type="ORF">BWQ96_03230</name>
</gene>
<dbReference type="AlphaFoldDB" id="A0A2V3J0Y7"/>
<protein>
    <submittedName>
        <fullName evidence="4">Serine/threonine protein phosphatase 2A regulatory subunit B''alpha</fullName>
    </submittedName>
</protein>
<dbReference type="InterPro" id="IPR041534">
    <property type="entry name" value="EF-hand_13"/>
</dbReference>
<dbReference type="OrthoDB" id="5586at2759"/>
<evidence type="ECO:0000313" key="4">
    <source>
        <dbReference type="EMBL" id="PXF47040.1"/>
    </source>
</evidence>
<dbReference type="GO" id="GO:0005509">
    <property type="term" value="F:calcium ion binding"/>
    <property type="evidence" value="ECO:0007669"/>
    <property type="project" value="InterPro"/>
</dbReference>
<sequence>MCHQGLAFLHATPEFQQRYSETVIERIYFGCTRQHNGRLTLQDVKRSRLLRTLLVVDEEEDINRERQFFSYEHFYVLYCRFWELDSNHDLQIDREDLMRYGSHSLTSRIVERIFGGYARPLDSPENPGFMSYTDFIWFCLSEEDKTSDTAIDYWFRCVDRDGDGLITMYDMEFFYKEQLHRMECFGHEPVQIKDILCQLLDMIKPNVKPPVIRRKDLKRCRLAGNFFNVLFNLNKFFAIEARDPLQIRQEHATPELTDWDRFAALEYLRLSAEEEEGEEESWEEVGDAANPLMAGEAPF</sequence>
<comment type="caution">
    <text evidence="4">The sequence shown here is derived from an EMBL/GenBank/DDBJ whole genome shotgun (WGS) entry which is preliminary data.</text>
</comment>
<dbReference type="Pfam" id="PF17958">
    <property type="entry name" value="EF-hand_13"/>
    <property type="match status" value="1"/>
</dbReference>
<dbReference type="STRING" id="448386.A0A2V3J0Y7"/>
<dbReference type="PANTHER" id="PTHR14095:SF0">
    <property type="entry name" value="MIP22305P"/>
    <property type="match status" value="1"/>
</dbReference>